<feature type="compositionally biased region" description="Polar residues" evidence="1">
    <location>
        <begin position="60"/>
        <end position="82"/>
    </location>
</feature>
<evidence type="ECO:0000256" key="1">
    <source>
        <dbReference type="SAM" id="MobiDB-lite"/>
    </source>
</evidence>
<evidence type="ECO:0000256" key="2">
    <source>
        <dbReference type="SAM" id="SignalP"/>
    </source>
</evidence>
<feature type="compositionally biased region" description="Basic and acidic residues" evidence="1">
    <location>
        <begin position="90"/>
        <end position="101"/>
    </location>
</feature>
<reference evidence="3 4" key="1">
    <citation type="journal article" date="2021" name="BMC Genomics">
        <title>Datura genome reveals duplications of psychoactive alkaloid biosynthetic genes and high mutation rate following tissue culture.</title>
        <authorList>
            <person name="Rajewski A."/>
            <person name="Carter-House D."/>
            <person name="Stajich J."/>
            <person name="Litt A."/>
        </authorList>
    </citation>
    <scope>NUCLEOTIDE SEQUENCE [LARGE SCALE GENOMIC DNA]</scope>
    <source>
        <strain evidence="3">AR-01</strain>
    </source>
</reference>
<sequence>MIGHSPLLCVLLKTFSVSIDSVEETVLHMTKKDEISHMWMMMHLTIVEPCPMDHDDGISLSDQGSQDVDQISSNQQENSEPFTSPDAADDDRSERVDEYLF</sequence>
<feature type="region of interest" description="Disordered" evidence="1">
    <location>
        <begin position="52"/>
        <end position="101"/>
    </location>
</feature>
<organism evidence="3 4">
    <name type="scientific">Datura stramonium</name>
    <name type="common">Jimsonweed</name>
    <name type="synonym">Common thornapple</name>
    <dbReference type="NCBI Taxonomy" id="4076"/>
    <lineage>
        <taxon>Eukaryota</taxon>
        <taxon>Viridiplantae</taxon>
        <taxon>Streptophyta</taxon>
        <taxon>Embryophyta</taxon>
        <taxon>Tracheophyta</taxon>
        <taxon>Spermatophyta</taxon>
        <taxon>Magnoliopsida</taxon>
        <taxon>eudicotyledons</taxon>
        <taxon>Gunneridae</taxon>
        <taxon>Pentapetalae</taxon>
        <taxon>asterids</taxon>
        <taxon>lamiids</taxon>
        <taxon>Solanales</taxon>
        <taxon>Solanaceae</taxon>
        <taxon>Solanoideae</taxon>
        <taxon>Datureae</taxon>
        <taxon>Datura</taxon>
    </lineage>
</organism>
<evidence type="ECO:0000313" key="4">
    <source>
        <dbReference type="Proteomes" id="UP000823775"/>
    </source>
</evidence>
<dbReference type="EMBL" id="JACEIK010000379">
    <property type="protein sequence ID" value="MCD7455961.1"/>
    <property type="molecule type" value="Genomic_DNA"/>
</dbReference>
<keyword evidence="4" id="KW-1185">Reference proteome</keyword>
<feature type="signal peptide" evidence="2">
    <location>
        <begin position="1"/>
        <end position="21"/>
    </location>
</feature>
<dbReference type="Proteomes" id="UP000823775">
    <property type="component" value="Unassembled WGS sequence"/>
</dbReference>
<keyword evidence="2" id="KW-0732">Signal</keyword>
<gene>
    <name evidence="3" type="ORF">HAX54_030294</name>
</gene>
<name>A0ABS8SAY3_DATST</name>
<comment type="caution">
    <text evidence="3">The sequence shown here is derived from an EMBL/GenBank/DDBJ whole genome shotgun (WGS) entry which is preliminary data.</text>
</comment>
<evidence type="ECO:0000313" key="3">
    <source>
        <dbReference type="EMBL" id="MCD7455961.1"/>
    </source>
</evidence>
<proteinExistence type="predicted"/>
<protein>
    <submittedName>
        <fullName evidence="3">Uncharacterized protein</fullName>
    </submittedName>
</protein>
<feature type="chain" id="PRO_5047449518" evidence="2">
    <location>
        <begin position="22"/>
        <end position="101"/>
    </location>
</feature>
<accession>A0ABS8SAY3</accession>